<proteinExistence type="predicted"/>
<dbReference type="AlphaFoldDB" id="A0AAW3ZP55"/>
<organism evidence="1 2">
    <name type="scientific">Pseudomarimonas arenosa</name>
    <dbReference type="NCBI Taxonomy" id="2774145"/>
    <lineage>
        <taxon>Bacteria</taxon>
        <taxon>Pseudomonadati</taxon>
        <taxon>Pseudomonadota</taxon>
        <taxon>Gammaproteobacteria</taxon>
        <taxon>Lysobacterales</taxon>
        <taxon>Lysobacteraceae</taxon>
        <taxon>Pseudomarimonas</taxon>
    </lineage>
</organism>
<evidence type="ECO:0000313" key="1">
    <source>
        <dbReference type="EMBL" id="MBD8527743.1"/>
    </source>
</evidence>
<comment type="caution">
    <text evidence="1">The sequence shown here is derived from an EMBL/GenBank/DDBJ whole genome shotgun (WGS) entry which is preliminary data.</text>
</comment>
<dbReference type="SUPFAM" id="SSF54909">
    <property type="entry name" value="Dimeric alpha+beta barrel"/>
    <property type="match status" value="1"/>
</dbReference>
<name>A0AAW3ZP55_9GAMM</name>
<accession>A0AAW3ZP55</accession>
<keyword evidence="2" id="KW-1185">Reference proteome</keyword>
<sequence>MSGEVVYEVNLQVAPAIAADYRKWLAEHVREILALPGFISAEILSVEADAESGSDWQCWSVCYRLHDRRALQQYFEQHAARLRAAGVERFGSQFRASRRILHREPLSVPEA</sequence>
<dbReference type="Proteomes" id="UP000613768">
    <property type="component" value="Unassembled WGS sequence"/>
</dbReference>
<dbReference type="RefSeq" id="WP_192031165.1">
    <property type="nucleotide sequence ID" value="NZ_JACYTR010000063.1"/>
</dbReference>
<gene>
    <name evidence="1" type="ORF">IFO71_18510</name>
</gene>
<reference evidence="1 2" key="1">
    <citation type="submission" date="2020-09" db="EMBL/GenBank/DDBJ databases">
        <title>Pseudoxanthomonas sp. CAU 1598 isolated from sand of Yaerae Beach.</title>
        <authorList>
            <person name="Kim W."/>
        </authorList>
    </citation>
    <scope>NUCLEOTIDE SEQUENCE [LARGE SCALE GENOMIC DNA]</scope>
    <source>
        <strain evidence="1 2">CAU 1598</strain>
    </source>
</reference>
<dbReference type="Pfam" id="PF14114">
    <property type="entry name" value="DUF4286"/>
    <property type="match status" value="1"/>
</dbReference>
<dbReference type="EMBL" id="JACYTR010000063">
    <property type="protein sequence ID" value="MBD8527743.1"/>
    <property type="molecule type" value="Genomic_DNA"/>
</dbReference>
<dbReference type="InterPro" id="IPR025563">
    <property type="entry name" value="DUF4286"/>
</dbReference>
<dbReference type="InterPro" id="IPR011008">
    <property type="entry name" value="Dimeric_a/b-barrel"/>
</dbReference>
<protein>
    <submittedName>
        <fullName evidence="1">DUF4286 family protein</fullName>
    </submittedName>
</protein>
<evidence type="ECO:0000313" key="2">
    <source>
        <dbReference type="Proteomes" id="UP000613768"/>
    </source>
</evidence>